<dbReference type="Proteomes" id="UP000014204">
    <property type="component" value="Unassembled WGS sequence"/>
</dbReference>
<dbReference type="EMBL" id="ASSY01000008">
    <property type="protein sequence ID" value="EOS51222.1"/>
    <property type="molecule type" value="Genomic_DNA"/>
</dbReference>
<dbReference type="HOGENOM" id="CLU_854532_0_0_11"/>
<reference evidence="1 2" key="1">
    <citation type="submission" date="2013-04" db="EMBL/GenBank/DDBJ databases">
        <title>The Genome Sequence of Enterorhabdus caecimuris B7.</title>
        <authorList>
            <consortium name="The Broad Institute Genomics Platform"/>
            <consortium name="The Broad Institute Genome Sequencing Center for Infectious Disease"/>
            <person name="Earl A."/>
            <person name="Xavier R."/>
            <person name="Elson C."/>
            <person name="Duck W."/>
            <person name="Walker B."/>
            <person name="Young S."/>
            <person name="Zeng Q."/>
            <person name="Gargeya S."/>
            <person name="Fitzgerald M."/>
            <person name="Haas B."/>
            <person name="Abouelleil A."/>
            <person name="Allen A.W."/>
            <person name="Alvarado L."/>
            <person name="Arachchi H.M."/>
            <person name="Berlin A.M."/>
            <person name="Chapman S.B."/>
            <person name="Gainer-Dewar J."/>
            <person name="Goldberg J."/>
            <person name="Griggs A."/>
            <person name="Gujja S."/>
            <person name="Hansen M."/>
            <person name="Howarth C."/>
            <person name="Imamovic A."/>
            <person name="Ireland A."/>
            <person name="Larimer J."/>
            <person name="McCowan C."/>
            <person name="Murphy C."/>
            <person name="Pearson M."/>
            <person name="Poon T.W."/>
            <person name="Priest M."/>
            <person name="Roberts A."/>
            <person name="Saif S."/>
            <person name="Shea T."/>
            <person name="Sisk P."/>
            <person name="Sykes S."/>
            <person name="Wortman J."/>
            <person name="Nusbaum C."/>
            <person name="Birren B."/>
        </authorList>
    </citation>
    <scope>NUCLEOTIDE SEQUENCE [LARGE SCALE GENOMIC DNA]</scope>
    <source>
        <strain evidence="1 2">B7</strain>
    </source>
</reference>
<comment type="caution">
    <text evidence="1">The sequence shown here is derived from an EMBL/GenBank/DDBJ whole genome shotgun (WGS) entry which is preliminary data.</text>
</comment>
<keyword evidence="2" id="KW-1185">Reference proteome</keyword>
<evidence type="ECO:0000313" key="2">
    <source>
        <dbReference type="Proteomes" id="UP000014204"/>
    </source>
</evidence>
<dbReference type="eggNOG" id="ENOG50306Z9">
    <property type="taxonomic scope" value="Bacteria"/>
</dbReference>
<accession>R9L646</accession>
<name>R9L646_9ACTN</name>
<protein>
    <submittedName>
        <fullName evidence="1">Uncharacterized protein</fullName>
    </submittedName>
</protein>
<organism evidence="1 2">
    <name type="scientific">Adlercreutzia caecimuris B7</name>
    <dbReference type="NCBI Taxonomy" id="1235794"/>
    <lineage>
        <taxon>Bacteria</taxon>
        <taxon>Bacillati</taxon>
        <taxon>Actinomycetota</taxon>
        <taxon>Coriobacteriia</taxon>
        <taxon>Eggerthellales</taxon>
        <taxon>Eggerthellaceae</taxon>
        <taxon>Adlercreutzia</taxon>
    </lineage>
</organism>
<proteinExistence type="predicted"/>
<dbReference type="AlphaFoldDB" id="R9L646"/>
<evidence type="ECO:0000313" key="1">
    <source>
        <dbReference type="EMBL" id="EOS51222.1"/>
    </source>
</evidence>
<gene>
    <name evidence="1" type="ORF">C811_01642</name>
</gene>
<sequence length="325" mass="35513">MAGCSGGNHDSVGGSAAGEAQQYSFAPEEVLPDLQREFESSSIVERGVVSSNYVNESPYEVTALDLLSNTDTPDGTEYEFTATIENDNFITDMTVNALQQDTRYTFDVVDSTTTPKKGVDYDNENGIMEATSVLAEDGTTCTVENIESYDYWFATVTKGGIYTYKFDKTGWLFDSTDAAEKTEYKDIEGTYVQPAGELVTYSDFKVSNLVPSTGAFHISFTQQEYVNSFKETMQKTSVELDAGIKPVDGSSEDGAMDDGIIYEFQAHGTTDKGDKTASMNGYLGVDKSGNKILYITDCSVDSILVTGVGDQNRITEISDWAMLKE</sequence>